<evidence type="ECO:0000313" key="6">
    <source>
        <dbReference type="EMBL" id="KAK7506843.1"/>
    </source>
</evidence>
<accession>A0ABD0M523</accession>
<dbReference type="Pfam" id="PF00331">
    <property type="entry name" value="Glyco_hydro_10"/>
    <property type="match status" value="1"/>
</dbReference>
<dbReference type="PROSITE" id="PS51760">
    <property type="entry name" value="GH10_2"/>
    <property type="match status" value="1"/>
</dbReference>
<dbReference type="GO" id="GO:0031176">
    <property type="term" value="F:endo-1,4-beta-xylanase activity"/>
    <property type="evidence" value="ECO:0007669"/>
    <property type="project" value="UniProtKB-ARBA"/>
</dbReference>
<comment type="similarity">
    <text evidence="1">Belongs to the glycosyl hydrolase 10 (cellulase F) family.</text>
</comment>
<feature type="non-terminal residue" evidence="6">
    <location>
        <position position="1"/>
    </location>
</feature>
<keyword evidence="2" id="KW-0378">Hydrolase</keyword>
<evidence type="ECO:0000259" key="5">
    <source>
        <dbReference type="PROSITE" id="PS51760"/>
    </source>
</evidence>
<feature type="non-terminal residue" evidence="6">
    <location>
        <position position="119"/>
    </location>
</feature>
<evidence type="ECO:0000313" key="7">
    <source>
        <dbReference type="Proteomes" id="UP001519460"/>
    </source>
</evidence>
<evidence type="ECO:0000256" key="4">
    <source>
        <dbReference type="ARBA" id="ARBA00023326"/>
    </source>
</evidence>
<dbReference type="Proteomes" id="UP001519460">
    <property type="component" value="Unassembled WGS sequence"/>
</dbReference>
<dbReference type="Gene3D" id="3.20.20.80">
    <property type="entry name" value="Glycosidases"/>
    <property type="match status" value="1"/>
</dbReference>
<dbReference type="AlphaFoldDB" id="A0ABD0M523"/>
<protein>
    <recommendedName>
        <fullName evidence="5">GH10 domain-containing protein</fullName>
    </recommendedName>
</protein>
<keyword evidence="4" id="KW-0624">Polysaccharide degradation</keyword>
<dbReference type="PANTHER" id="PTHR31490">
    <property type="entry name" value="GLYCOSYL HYDROLASE"/>
    <property type="match status" value="1"/>
</dbReference>
<sequence length="119" mass="13786">VVQKKKSFPFGMMAKAPDYNANAANGKYRDFIHKHFNWAVTGNALKWYAIEPHRGQLHYQPALDTVNGLRSHGIKVRGHNLVWSVDKYVQDWIKQLHGDELRNVVKHHIEETMNVTRGL</sequence>
<dbReference type="InterPro" id="IPR017853">
    <property type="entry name" value="GH"/>
</dbReference>
<keyword evidence="3" id="KW-0119">Carbohydrate metabolism</keyword>
<dbReference type="SUPFAM" id="SSF51445">
    <property type="entry name" value="(Trans)glycosidases"/>
    <property type="match status" value="1"/>
</dbReference>
<keyword evidence="7" id="KW-1185">Reference proteome</keyword>
<evidence type="ECO:0000256" key="1">
    <source>
        <dbReference type="ARBA" id="ARBA00007495"/>
    </source>
</evidence>
<dbReference type="InterPro" id="IPR044846">
    <property type="entry name" value="GH10"/>
</dbReference>
<evidence type="ECO:0000256" key="3">
    <source>
        <dbReference type="ARBA" id="ARBA00023277"/>
    </source>
</evidence>
<reference evidence="6 7" key="1">
    <citation type="journal article" date="2023" name="Sci. Data">
        <title>Genome assembly of the Korean intertidal mud-creeper Batillaria attramentaria.</title>
        <authorList>
            <person name="Patra A.K."/>
            <person name="Ho P.T."/>
            <person name="Jun S."/>
            <person name="Lee S.J."/>
            <person name="Kim Y."/>
            <person name="Won Y.J."/>
        </authorList>
    </citation>
    <scope>NUCLEOTIDE SEQUENCE [LARGE SCALE GENOMIC DNA]</scope>
    <source>
        <strain evidence="6">Wonlab-2016</strain>
    </source>
</reference>
<comment type="caution">
    <text evidence="6">The sequence shown here is derived from an EMBL/GenBank/DDBJ whole genome shotgun (WGS) entry which is preliminary data.</text>
</comment>
<dbReference type="EMBL" id="JACVVK020000005">
    <property type="protein sequence ID" value="KAK7506843.1"/>
    <property type="molecule type" value="Genomic_DNA"/>
</dbReference>
<name>A0ABD0M523_9CAEN</name>
<dbReference type="GO" id="GO:0000272">
    <property type="term" value="P:polysaccharide catabolic process"/>
    <property type="evidence" value="ECO:0007669"/>
    <property type="project" value="UniProtKB-KW"/>
</dbReference>
<organism evidence="6 7">
    <name type="scientific">Batillaria attramentaria</name>
    <dbReference type="NCBI Taxonomy" id="370345"/>
    <lineage>
        <taxon>Eukaryota</taxon>
        <taxon>Metazoa</taxon>
        <taxon>Spiralia</taxon>
        <taxon>Lophotrochozoa</taxon>
        <taxon>Mollusca</taxon>
        <taxon>Gastropoda</taxon>
        <taxon>Caenogastropoda</taxon>
        <taxon>Sorbeoconcha</taxon>
        <taxon>Cerithioidea</taxon>
        <taxon>Batillariidae</taxon>
        <taxon>Batillaria</taxon>
    </lineage>
</organism>
<dbReference type="InterPro" id="IPR001000">
    <property type="entry name" value="GH10_dom"/>
</dbReference>
<feature type="domain" description="GH10" evidence="5">
    <location>
        <begin position="1"/>
        <end position="119"/>
    </location>
</feature>
<gene>
    <name evidence="6" type="ORF">BaRGS_00001694</name>
</gene>
<proteinExistence type="inferred from homology"/>
<dbReference type="PANTHER" id="PTHR31490:SF1">
    <property type="entry name" value="ENDO-1,4-BETA-XYLANASE 1"/>
    <property type="match status" value="1"/>
</dbReference>
<evidence type="ECO:0000256" key="2">
    <source>
        <dbReference type="ARBA" id="ARBA00022801"/>
    </source>
</evidence>